<dbReference type="Pfam" id="PF10145">
    <property type="entry name" value="PhageMin_Tail"/>
    <property type="match status" value="1"/>
</dbReference>
<name>A0ABU5T146_9MICC</name>
<evidence type="ECO:0000256" key="1">
    <source>
        <dbReference type="ARBA" id="ARBA00022612"/>
    </source>
</evidence>
<evidence type="ECO:0000259" key="2">
    <source>
        <dbReference type="Pfam" id="PF10145"/>
    </source>
</evidence>
<reference evidence="3 4" key="1">
    <citation type="submission" date="2023-12" db="EMBL/GenBank/DDBJ databases">
        <title>Sinomonas terricola sp. nov, isolated from litchi orchard soil in Guangdong, PR China.</title>
        <authorList>
            <person name="Jiaxin W."/>
            <person name="Yang Z."/>
            <person name="Honghui Z."/>
        </authorList>
    </citation>
    <scope>NUCLEOTIDE SEQUENCE [LARGE SCALE GENOMIC DNA]</scope>
    <source>
        <strain evidence="3 4">JGH33</strain>
    </source>
</reference>
<dbReference type="EMBL" id="JAYGGQ010000001">
    <property type="protein sequence ID" value="MEA5453305.1"/>
    <property type="molecule type" value="Genomic_DNA"/>
</dbReference>
<evidence type="ECO:0000313" key="4">
    <source>
        <dbReference type="Proteomes" id="UP001304769"/>
    </source>
</evidence>
<dbReference type="PANTHER" id="PTHR37813">
    <property type="entry name" value="FELS-2 PROPHAGE PROTEIN"/>
    <property type="match status" value="1"/>
</dbReference>
<organism evidence="3 4">
    <name type="scientific">Sinomonas terricola</name>
    <dbReference type="NCBI Taxonomy" id="3110330"/>
    <lineage>
        <taxon>Bacteria</taxon>
        <taxon>Bacillati</taxon>
        <taxon>Actinomycetota</taxon>
        <taxon>Actinomycetes</taxon>
        <taxon>Micrococcales</taxon>
        <taxon>Micrococcaceae</taxon>
        <taxon>Sinomonas</taxon>
    </lineage>
</organism>
<dbReference type="Proteomes" id="UP001304769">
    <property type="component" value="Unassembled WGS sequence"/>
</dbReference>
<accession>A0ABU5T146</accession>
<dbReference type="RefSeq" id="WP_323277077.1">
    <property type="nucleotide sequence ID" value="NZ_JAYGGQ010000001.1"/>
</dbReference>
<proteinExistence type="predicted"/>
<keyword evidence="4" id="KW-1185">Reference proteome</keyword>
<protein>
    <submittedName>
        <fullName evidence="3">Phage tail tape measure protein</fullName>
    </submittedName>
</protein>
<keyword evidence="1" id="KW-1188">Viral release from host cell</keyword>
<sequence>MASTSLVFDIFAKDHNTKQTFEGIEKAGSSVGKTLGAALGPLGLGIGAGLGAVEMAKGIGEMVKAAGDFQAANTRLVTSAGESQQNLKQVGDGMLKVAQDTGTTIDNLEKGAYYIESAGYHGADMLKVLTAAAQGAKAEGSSVETVGDAVTSTLRDYHLTADQAANVTSKLITATAQGKTTFELFSGSLHSVLPMAAAAHISLDDILGDLASMTVHGMSADQATQNLNDTIRHMINPTQQQTKEFALFGLTAQGVADELSSKGLSGTLDMLHDKIVKAMPPGSDKVLLDVKTALNELDPKVQQLGQHLFDGSMGYKEWFKAAIELDPVHEKQITQLATLLGSTHALGNEQISGEKVLQNYAQAWRLLTGDATGTNVALMLTGENADYTQGAIKAVAGAAADASGNVKGWSEIQDNFNTKLDRAKEIFETMSIKIGSKLLPVLGDALDKFTEFVTDVAPMLSGLWEKDIQPALDNISNSFLGVFGDSSGTAGTTGNAADGFGTAMDKVGTNADGTLGKDGTVAKAAKEFGDSMKQVADGIKSVTDALPKLDKAVDDTTKSVDDNGMQMHEQAVGSLAAIETAIGLLAFTWGSLAYEVGGAVGQIVGDIERLPDEAAGFVASFQTKIVGAFGDASLWLLNAGGDIVLGLERGIEGSVDLAVHAAENLAGNVLDAAKTALGIHSPSRVFHEIGQNVGLGFVGGLDSTHGLTRNAMGRFADAAMAGFGYSWPDSGPGSGEFGGGQALPSSLRLVVDGHEFHAYVDGRASRAIDNADYYAGRRPSL</sequence>
<feature type="domain" description="Phage tail tape measure protein" evidence="2">
    <location>
        <begin position="94"/>
        <end position="278"/>
    </location>
</feature>
<comment type="caution">
    <text evidence="3">The sequence shown here is derived from an EMBL/GenBank/DDBJ whole genome shotgun (WGS) entry which is preliminary data.</text>
</comment>
<evidence type="ECO:0000313" key="3">
    <source>
        <dbReference type="EMBL" id="MEA5453305.1"/>
    </source>
</evidence>
<gene>
    <name evidence="3" type="ORF">SPF06_01085</name>
</gene>
<dbReference type="NCBIfam" id="TIGR01760">
    <property type="entry name" value="tape_meas_TP901"/>
    <property type="match status" value="1"/>
</dbReference>
<dbReference type="InterPro" id="IPR010090">
    <property type="entry name" value="Phage_tape_meas"/>
</dbReference>
<dbReference type="PANTHER" id="PTHR37813:SF1">
    <property type="entry name" value="FELS-2 PROPHAGE PROTEIN"/>
    <property type="match status" value="1"/>
</dbReference>